<comment type="caution">
    <text evidence="1">The sequence shown here is derived from an EMBL/GenBank/DDBJ whole genome shotgun (WGS) entry which is preliminary data.</text>
</comment>
<dbReference type="InterPro" id="IPR018669">
    <property type="entry name" value="Toxin_HigB"/>
</dbReference>
<dbReference type="Pfam" id="PF09907">
    <property type="entry name" value="HigB_toxin"/>
    <property type="match status" value="1"/>
</dbReference>
<reference evidence="1 2" key="1">
    <citation type="submission" date="2018-03" db="EMBL/GenBank/DDBJ databases">
        <title>Genomic Encyclopedia of Type Strains, Phase III (KMG-III): the genomes of soil and plant-associated and newly described type strains.</title>
        <authorList>
            <person name="Whitman W."/>
        </authorList>
    </citation>
    <scope>NUCLEOTIDE SEQUENCE [LARGE SCALE GENOMIC DNA]</scope>
    <source>
        <strain evidence="1 2">CGMCC 1.12700</strain>
    </source>
</reference>
<organism evidence="1 2">
    <name type="scientific">Taibaiella chishuiensis</name>
    <dbReference type="NCBI Taxonomy" id="1434707"/>
    <lineage>
        <taxon>Bacteria</taxon>
        <taxon>Pseudomonadati</taxon>
        <taxon>Bacteroidota</taxon>
        <taxon>Chitinophagia</taxon>
        <taxon>Chitinophagales</taxon>
        <taxon>Chitinophagaceae</taxon>
        <taxon>Taibaiella</taxon>
    </lineage>
</organism>
<evidence type="ECO:0000313" key="2">
    <source>
        <dbReference type="Proteomes" id="UP000240572"/>
    </source>
</evidence>
<dbReference type="GO" id="GO:0110001">
    <property type="term" value="C:toxin-antitoxin complex"/>
    <property type="evidence" value="ECO:0007669"/>
    <property type="project" value="InterPro"/>
</dbReference>
<dbReference type="GO" id="GO:0003723">
    <property type="term" value="F:RNA binding"/>
    <property type="evidence" value="ECO:0007669"/>
    <property type="project" value="InterPro"/>
</dbReference>
<protein>
    <submittedName>
        <fullName evidence="1">mRNA interferase HigB</fullName>
    </submittedName>
</protein>
<dbReference type="GO" id="GO:0004519">
    <property type="term" value="F:endonuclease activity"/>
    <property type="evidence" value="ECO:0007669"/>
    <property type="project" value="InterPro"/>
</dbReference>
<proteinExistence type="predicted"/>
<dbReference type="AlphaFoldDB" id="A0A2P8DDL4"/>
<gene>
    <name evidence="1" type="ORF">B0I18_1011470</name>
</gene>
<accession>A0A2P8DDL4</accession>
<dbReference type="RefSeq" id="WP_106521962.1">
    <property type="nucleotide sequence ID" value="NZ_PYGD01000001.1"/>
</dbReference>
<dbReference type="EMBL" id="PYGD01000001">
    <property type="protein sequence ID" value="PSK95302.1"/>
    <property type="molecule type" value="Genomic_DNA"/>
</dbReference>
<name>A0A2P8DDL4_9BACT</name>
<sequence length="110" mass="12477">MNVHLIRKETIEAYTKKNASGRTGFNEWCVKLKYADWHKPEDMQATYPGTDLLGNGSNRAVFNIGGNKYRMIGKYGFGASEVHLFICWIGTHAEYDKLCKAGLQYTVSNH</sequence>
<dbReference type="Proteomes" id="UP000240572">
    <property type="component" value="Unassembled WGS sequence"/>
</dbReference>
<evidence type="ECO:0000313" key="1">
    <source>
        <dbReference type="EMBL" id="PSK95302.1"/>
    </source>
</evidence>
<keyword evidence="2" id="KW-1185">Reference proteome</keyword>
<dbReference type="OrthoDB" id="9799912at2"/>